<feature type="domain" description="4Fe-4S ferredoxin-type" evidence="1">
    <location>
        <begin position="59"/>
        <end position="87"/>
    </location>
</feature>
<dbReference type="PANTHER" id="PTHR43063:SF1">
    <property type="entry name" value="4FE-4S CLUSTER CONTAINING PARA FAMILY ATPASE PROTEIN"/>
    <property type="match status" value="1"/>
</dbReference>
<accession>A0A0W8E3W9</accession>
<dbReference type="Pfam" id="PF00037">
    <property type="entry name" value="Fer4"/>
    <property type="match status" value="2"/>
</dbReference>
<dbReference type="SUPFAM" id="SSF52540">
    <property type="entry name" value="P-loop containing nucleoside triphosphate hydrolases"/>
    <property type="match status" value="1"/>
</dbReference>
<protein>
    <submittedName>
        <fullName evidence="2">Mind superfamily p-loop atpase containing an inserted ferredoxin domain</fullName>
    </submittedName>
</protein>
<dbReference type="EMBL" id="LNQE01001886">
    <property type="protein sequence ID" value="KUG03322.1"/>
    <property type="molecule type" value="Genomic_DNA"/>
</dbReference>
<dbReference type="AlphaFoldDB" id="A0A0W8E3W9"/>
<proteinExistence type="predicted"/>
<comment type="caution">
    <text evidence="2">The sequence shown here is derived from an EMBL/GenBank/DDBJ whole genome shotgun (WGS) entry which is preliminary data.</text>
</comment>
<dbReference type="InterPro" id="IPR017900">
    <property type="entry name" value="4Fe4S_Fe_S_CS"/>
</dbReference>
<organism evidence="2">
    <name type="scientific">hydrocarbon metagenome</name>
    <dbReference type="NCBI Taxonomy" id="938273"/>
    <lineage>
        <taxon>unclassified sequences</taxon>
        <taxon>metagenomes</taxon>
        <taxon>ecological metagenomes</taxon>
    </lineage>
</organism>
<dbReference type="Gene3D" id="3.40.50.300">
    <property type="entry name" value="P-loop containing nucleotide triphosphate hydrolases"/>
    <property type="match status" value="1"/>
</dbReference>
<evidence type="ECO:0000259" key="1">
    <source>
        <dbReference type="PROSITE" id="PS51379"/>
    </source>
</evidence>
<dbReference type="InterPro" id="IPR002586">
    <property type="entry name" value="CobQ/CobB/MinD/ParA_Nub-bd_dom"/>
</dbReference>
<dbReference type="InterPro" id="IPR027417">
    <property type="entry name" value="P-loop_NTPase"/>
</dbReference>
<dbReference type="PANTHER" id="PTHR43063">
    <property type="entry name" value="4FE-4S CLUSTER CONTAINING PARA FAMILY ATPASE PROTEIN"/>
    <property type="match status" value="1"/>
</dbReference>
<feature type="domain" description="4Fe-4S ferredoxin-type" evidence="1">
    <location>
        <begin position="88"/>
        <end position="117"/>
    </location>
</feature>
<dbReference type="InterPro" id="IPR017896">
    <property type="entry name" value="4Fe4S_Fe-S-bd"/>
</dbReference>
<reference evidence="2" key="1">
    <citation type="journal article" date="2015" name="Proc. Natl. Acad. Sci. U.S.A.">
        <title>Networks of energetic and metabolic interactions define dynamics in microbial communities.</title>
        <authorList>
            <person name="Embree M."/>
            <person name="Liu J.K."/>
            <person name="Al-Bassam M.M."/>
            <person name="Zengler K."/>
        </authorList>
    </citation>
    <scope>NUCLEOTIDE SEQUENCE</scope>
</reference>
<evidence type="ECO:0000313" key="2">
    <source>
        <dbReference type="EMBL" id="KUG03322.1"/>
    </source>
</evidence>
<dbReference type="Pfam" id="PF01656">
    <property type="entry name" value="CbiA"/>
    <property type="match status" value="1"/>
</dbReference>
<dbReference type="Gene3D" id="3.30.70.20">
    <property type="match status" value="1"/>
</dbReference>
<sequence length="281" mass="30204">MEIAVASGKGGTGKTLVATCLARILADYDPVLIDADVEEPNAGLVIPHQNINNWPVFRPVPAIDMTSCTLCGKCAELCRFNALVVLPGEVMVFSELCHSCGLCAYICPENAINEVNHPIGVIEESDLLSGGHLITGRLIVGEVQSPPLIKAAREAKRQDSEYRVVDCPPGTTCPAIESIRDSDFCLLVTEPSLFGAHDLELSIAATKLLGISTGIIINRWQGDDGDVGIIAGEQDIPILERIPYSLELAKSYARGGNPLDALPELRVILEKIIDKVKERVV</sequence>
<dbReference type="PROSITE" id="PS00198">
    <property type="entry name" value="4FE4S_FER_1"/>
    <property type="match status" value="1"/>
</dbReference>
<dbReference type="PROSITE" id="PS51379">
    <property type="entry name" value="4FE4S_FER_2"/>
    <property type="match status" value="2"/>
</dbReference>
<name>A0A0W8E3W9_9ZZZZ</name>
<dbReference type="SUPFAM" id="SSF54862">
    <property type="entry name" value="4Fe-4S ferredoxins"/>
    <property type="match status" value="1"/>
</dbReference>
<gene>
    <name evidence="2" type="ORF">ASZ90_019285</name>
</gene>